<feature type="transmembrane region" description="Helical" evidence="10">
    <location>
        <begin position="117"/>
        <end position="135"/>
    </location>
</feature>
<dbReference type="GO" id="GO:0016020">
    <property type="term" value="C:membrane"/>
    <property type="evidence" value="ECO:0007669"/>
    <property type="project" value="UniProtKB-SubCell"/>
</dbReference>
<dbReference type="STRING" id="593750.Metfor_0715"/>
<feature type="transmembrane region" description="Helical" evidence="10">
    <location>
        <begin position="89"/>
        <end position="111"/>
    </location>
</feature>
<gene>
    <name evidence="12" type="ordered locus">Metfor_0715</name>
</gene>
<dbReference type="Proteomes" id="UP000010824">
    <property type="component" value="Chromosome"/>
</dbReference>
<dbReference type="EMBL" id="CP003167">
    <property type="protein sequence ID" value="AGB01775.1"/>
    <property type="molecule type" value="Genomic_DNA"/>
</dbReference>
<keyword evidence="3" id="KW-0050">Antiport</keyword>
<dbReference type="AlphaFoldDB" id="L0HCN8"/>
<reference evidence="13" key="1">
    <citation type="submission" date="2011-12" db="EMBL/GenBank/DDBJ databases">
        <title>Complete sequence of Methanoregula formicicum SMSP.</title>
        <authorList>
            <person name="Lucas S."/>
            <person name="Han J."/>
            <person name="Lapidus A."/>
            <person name="Cheng J.-F."/>
            <person name="Goodwin L."/>
            <person name="Pitluck S."/>
            <person name="Peters L."/>
            <person name="Ovchinnikova G."/>
            <person name="Teshima H."/>
            <person name="Detter J.C."/>
            <person name="Han C."/>
            <person name="Tapia R."/>
            <person name="Land M."/>
            <person name="Hauser L."/>
            <person name="Kyrpides N."/>
            <person name="Ivanova N."/>
            <person name="Pagani I."/>
            <person name="Imachi H."/>
            <person name="Tamaki H."/>
            <person name="Sekiguchi Y."/>
            <person name="Kamagata Y."/>
            <person name="Cadillo-Quiroz H."/>
            <person name="Zinder S."/>
            <person name="Liu W.-T."/>
            <person name="Woyke T."/>
        </authorList>
    </citation>
    <scope>NUCLEOTIDE SEQUENCE [LARGE SCALE GENOMIC DNA]</scope>
    <source>
        <strain evidence="13">DSM 22288 / NBRC 105244 / SMSP</strain>
    </source>
</reference>
<feature type="transmembrane region" description="Helical" evidence="10">
    <location>
        <begin position="6"/>
        <end position="26"/>
    </location>
</feature>
<evidence type="ECO:0000259" key="11">
    <source>
        <dbReference type="Pfam" id="PF00999"/>
    </source>
</evidence>
<dbReference type="GeneID" id="14310028"/>
<evidence type="ECO:0000256" key="7">
    <source>
        <dbReference type="ARBA" id="ARBA00023065"/>
    </source>
</evidence>
<comment type="subcellular location">
    <subcellularLocation>
        <location evidence="1">Membrane</location>
        <topology evidence="1">Multi-pass membrane protein</topology>
    </subcellularLocation>
</comment>
<evidence type="ECO:0000256" key="10">
    <source>
        <dbReference type="SAM" id="Phobius"/>
    </source>
</evidence>
<dbReference type="Gene3D" id="1.20.1530.20">
    <property type="match status" value="1"/>
</dbReference>
<dbReference type="InterPro" id="IPR006153">
    <property type="entry name" value="Cation/H_exchanger_TM"/>
</dbReference>
<dbReference type="GO" id="GO:1902600">
    <property type="term" value="P:proton transmembrane transport"/>
    <property type="evidence" value="ECO:0007669"/>
    <property type="project" value="InterPro"/>
</dbReference>
<feature type="transmembrane region" description="Helical" evidence="10">
    <location>
        <begin position="222"/>
        <end position="252"/>
    </location>
</feature>
<dbReference type="eggNOG" id="arCOG01953">
    <property type="taxonomic scope" value="Archaea"/>
</dbReference>
<evidence type="ECO:0000256" key="5">
    <source>
        <dbReference type="ARBA" id="ARBA00022989"/>
    </source>
</evidence>
<dbReference type="GO" id="GO:0006814">
    <property type="term" value="P:sodium ion transport"/>
    <property type="evidence" value="ECO:0007669"/>
    <property type="project" value="UniProtKB-KW"/>
</dbReference>
<evidence type="ECO:0000256" key="1">
    <source>
        <dbReference type="ARBA" id="ARBA00004141"/>
    </source>
</evidence>
<feature type="transmembrane region" description="Helical" evidence="10">
    <location>
        <begin position="272"/>
        <end position="291"/>
    </location>
</feature>
<keyword evidence="2" id="KW-0813">Transport</keyword>
<evidence type="ECO:0000256" key="3">
    <source>
        <dbReference type="ARBA" id="ARBA00022449"/>
    </source>
</evidence>
<dbReference type="RefSeq" id="WP_015284739.1">
    <property type="nucleotide sequence ID" value="NC_019943.1"/>
</dbReference>
<dbReference type="GO" id="GO:0015297">
    <property type="term" value="F:antiporter activity"/>
    <property type="evidence" value="ECO:0007669"/>
    <property type="project" value="UniProtKB-KW"/>
</dbReference>
<sequence length="404" mass="42874">MESLFTSPEFQMSLLLFVALGGYLIASRINQSAVIGLILVGLLVGPSVLGWITYTDFVRSLAHLGAVILLFVIGFEFNMKDILHPRNFAIAAVGVIVPWIGGWWLAVLFGFDSASAIFVGTACTATSIAITANVLKELGKLQTEAAKAIIGAAVIDDVLALLVLAISTDVVGGSFSYLGIAVVTVKAVAFIVLAGAFGLLVISKFLVRLDATPFVRKYPEFIFIFAMMLAFLYAMFAELVGLSAIVGAFIAGVSFKDVELHQSHSLKEGAEYLQIIFASIFFVSLGIIADLHQVTPEIVIFLAALTLVAILTKVIGCGIPAKLGGLCGKDSLIVGFGMAPRGEVAMIVALIGLEAGIIGQGVYVALVLMSLLTTIITPIVYRNWFYKGEYCTYDDKGAGIGEGR</sequence>
<name>L0HCN8_METFS</name>
<feature type="transmembrane region" description="Helical" evidence="10">
    <location>
        <begin position="60"/>
        <end position="77"/>
    </location>
</feature>
<organism evidence="12 13">
    <name type="scientific">Methanoregula formicica (strain DSM 22288 / NBRC 105244 / SMSP)</name>
    <dbReference type="NCBI Taxonomy" id="593750"/>
    <lineage>
        <taxon>Archaea</taxon>
        <taxon>Methanobacteriati</taxon>
        <taxon>Methanobacteriota</taxon>
        <taxon>Stenosarchaea group</taxon>
        <taxon>Methanomicrobia</taxon>
        <taxon>Methanomicrobiales</taxon>
        <taxon>Methanoregulaceae</taxon>
        <taxon>Methanoregula</taxon>
    </lineage>
</organism>
<feature type="transmembrane region" description="Helical" evidence="10">
    <location>
        <begin position="33"/>
        <end position="54"/>
    </location>
</feature>
<dbReference type="InParanoid" id="L0HCN8"/>
<dbReference type="InterPro" id="IPR038770">
    <property type="entry name" value="Na+/solute_symporter_sf"/>
</dbReference>
<keyword evidence="7" id="KW-0406">Ion transport</keyword>
<dbReference type="KEGG" id="mfo:Metfor_0715"/>
<evidence type="ECO:0000313" key="13">
    <source>
        <dbReference type="Proteomes" id="UP000010824"/>
    </source>
</evidence>
<feature type="transmembrane region" description="Helical" evidence="10">
    <location>
        <begin position="362"/>
        <end position="381"/>
    </location>
</feature>
<reference evidence="12 13" key="2">
    <citation type="journal article" date="2014" name="Genome Announc.">
        <title>Complete Genome Sequence of Methanoregula formicica SMSPT, a Mesophilic Hydrogenotrophic Methanogen Isolated from a Methanogenic Upflow Anaerobic Sludge Blanket Reactor.</title>
        <authorList>
            <person name="Yamamoto K."/>
            <person name="Tamaki H."/>
            <person name="Cadillo-Quiroz H."/>
            <person name="Imachi H."/>
            <person name="Kyrpides N."/>
            <person name="Woyke T."/>
            <person name="Goodwin L."/>
            <person name="Zinder S.H."/>
            <person name="Kamagata Y."/>
            <person name="Liu W.T."/>
        </authorList>
    </citation>
    <scope>NUCLEOTIDE SEQUENCE [LARGE SCALE GENOMIC DNA]</scope>
    <source>
        <strain evidence="13">DSM 22288 / NBRC 105244 / SMSP</strain>
    </source>
</reference>
<evidence type="ECO:0000256" key="9">
    <source>
        <dbReference type="ARBA" id="ARBA00023201"/>
    </source>
</evidence>
<keyword evidence="5 10" id="KW-1133">Transmembrane helix</keyword>
<dbReference type="Pfam" id="PF00999">
    <property type="entry name" value="Na_H_Exchanger"/>
    <property type="match status" value="1"/>
</dbReference>
<evidence type="ECO:0000256" key="2">
    <source>
        <dbReference type="ARBA" id="ARBA00022448"/>
    </source>
</evidence>
<dbReference type="HOGENOM" id="CLU_005126_7_1_2"/>
<feature type="transmembrane region" description="Helical" evidence="10">
    <location>
        <begin position="333"/>
        <end position="353"/>
    </location>
</feature>
<accession>L0HCN8</accession>
<feature type="transmembrane region" description="Helical" evidence="10">
    <location>
        <begin position="147"/>
        <end position="166"/>
    </location>
</feature>
<keyword evidence="6" id="KW-0915">Sodium</keyword>
<proteinExistence type="predicted"/>
<feature type="domain" description="Cation/H+ exchanger transmembrane" evidence="11">
    <location>
        <begin position="17"/>
        <end position="380"/>
    </location>
</feature>
<evidence type="ECO:0000313" key="12">
    <source>
        <dbReference type="EMBL" id="AGB01775.1"/>
    </source>
</evidence>
<dbReference type="PANTHER" id="PTHR43562">
    <property type="entry name" value="NAPA-TYPE SODIUM/HYDROGEN ANTIPORTER"/>
    <property type="match status" value="1"/>
</dbReference>
<evidence type="ECO:0000256" key="8">
    <source>
        <dbReference type="ARBA" id="ARBA00023136"/>
    </source>
</evidence>
<keyword evidence="4 10" id="KW-0812">Transmembrane</keyword>
<dbReference type="OrthoDB" id="12029at2157"/>
<keyword evidence="9" id="KW-0739">Sodium transport</keyword>
<keyword evidence="8 10" id="KW-0472">Membrane</keyword>
<feature type="transmembrane region" description="Helical" evidence="10">
    <location>
        <begin position="178"/>
        <end position="202"/>
    </location>
</feature>
<feature type="transmembrane region" description="Helical" evidence="10">
    <location>
        <begin position="298"/>
        <end position="321"/>
    </location>
</feature>
<evidence type="ECO:0000256" key="6">
    <source>
        <dbReference type="ARBA" id="ARBA00023053"/>
    </source>
</evidence>
<dbReference type="PANTHER" id="PTHR43562:SF3">
    <property type="entry name" value="SODIUM ION_PROTON EXCHANGER (EUROFUNG)"/>
    <property type="match status" value="1"/>
</dbReference>
<keyword evidence="13" id="KW-1185">Reference proteome</keyword>
<evidence type="ECO:0000256" key="4">
    <source>
        <dbReference type="ARBA" id="ARBA00022692"/>
    </source>
</evidence>
<protein>
    <submittedName>
        <fullName evidence="12">Kef-type K+ transport system, membrane component</fullName>
    </submittedName>
</protein>
<dbReference type="FunCoup" id="L0HCN8">
    <property type="interactions" value="99"/>
</dbReference>